<dbReference type="InterPro" id="IPR036736">
    <property type="entry name" value="ACP-like_sf"/>
</dbReference>
<sequence length="81" mass="9163">MSTLEAYNKAFKNGLELEDDVVLEDMKLGESTEWDSIGHMTLIAEIEDAFDVYIDSDEMTEFHSYQSGIALLQRLGVDIQS</sequence>
<dbReference type="SUPFAM" id="SSF47336">
    <property type="entry name" value="ACP-like"/>
    <property type="match status" value="1"/>
</dbReference>
<proteinExistence type="predicted"/>
<dbReference type="Proteomes" id="UP001596439">
    <property type="component" value="Unassembled WGS sequence"/>
</dbReference>
<comment type="caution">
    <text evidence="1">The sequence shown here is derived from an EMBL/GenBank/DDBJ whole genome shotgun (WGS) entry which is preliminary data.</text>
</comment>
<keyword evidence="2" id="KW-1185">Reference proteome</keyword>
<evidence type="ECO:0000313" key="2">
    <source>
        <dbReference type="Proteomes" id="UP001596439"/>
    </source>
</evidence>
<dbReference type="Gene3D" id="1.10.1200.10">
    <property type="entry name" value="ACP-like"/>
    <property type="match status" value="1"/>
</dbReference>
<name>A0ABW2PNF3_9BACL</name>
<gene>
    <name evidence="1" type="ORF">ACFQO8_10800</name>
</gene>
<organism evidence="1 2">
    <name type="scientific">Exiguobacterium aestuarii</name>
    <dbReference type="NCBI Taxonomy" id="273527"/>
    <lineage>
        <taxon>Bacteria</taxon>
        <taxon>Bacillati</taxon>
        <taxon>Bacillota</taxon>
        <taxon>Bacilli</taxon>
        <taxon>Bacillales</taxon>
        <taxon>Bacillales Family XII. Incertae Sedis</taxon>
        <taxon>Exiguobacterium</taxon>
    </lineage>
</organism>
<reference evidence="2" key="1">
    <citation type="journal article" date="2019" name="Int. J. Syst. Evol. Microbiol.">
        <title>The Global Catalogue of Microorganisms (GCM) 10K type strain sequencing project: providing services to taxonomists for standard genome sequencing and annotation.</title>
        <authorList>
            <consortium name="The Broad Institute Genomics Platform"/>
            <consortium name="The Broad Institute Genome Sequencing Center for Infectious Disease"/>
            <person name="Wu L."/>
            <person name="Ma J."/>
        </authorList>
    </citation>
    <scope>NUCLEOTIDE SEQUENCE [LARGE SCALE GENOMIC DNA]</scope>
    <source>
        <strain evidence="2">CCUG 55590</strain>
    </source>
</reference>
<evidence type="ECO:0000313" key="1">
    <source>
        <dbReference type="EMBL" id="MFC7390629.1"/>
    </source>
</evidence>
<protein>
    <submittedName>
        <fullName evidence="1">Acyl carrier protein</fullName>
    </submittedName>
</protein>
<dbReference type="EMBL" id="JBHTCE010000002">
    <property type="protein sequence ID" value="MFC7390629.1"/>
    <property type="molecule type" value="Genomic_DNA"/>
</dbReference>
<dbReference type="RefSeq" id="WP_214789968.1">
    <property type="nucleotide sequence ID" value="NZ_JANIEL010000029.1"/>
</dbReference>
<accession>A0ABW2PNF3</accession>